<gene>
    <name evidence="3" type="ORF">B9N65_08410</name>
</gene>
<feature type="domain" description="6-hydroxymethylpterin diphosphokinase MptE-like" evidence="1">
    <location>
        <begin position="244"/>
        <end position="416"/>
    </location>
</feature>
<reference evidence="3 4" key="1">
    <citation type="submission" date="2017-04" db="EMBL/GenBank/DDBJ databases">
        <title>Complete genome of Campylobacter concisus ATCC 33237T and draft genomes for an additional eight well characterized C. concisus strains.</title>
        <authorList>
            <person name="Cornelius A.J."/>
            <person name="Miller W.G."/>
            <person name="Lastovica A.J."/>
            <person name="On S.L."/>
            <person name="French N.P."/>
            <person name="Vandenberg O."/>
            <person name="Biggs P.J."/>
        </authorList>
    </citation>
    <scope>NUCLEOTIDE SEQUENCE [LARGE SCALE GENOMIC DNA]</scope>
    <source>
        <strain evidence="3 4">CCUG 19995</strain>
    </source>
</reference>
<dbReference type="PANTHER" id="PTHR41786">
    <property type="entry name" value="MOTILITY ACCESSORY FACTOR MAF"/>
    <property type="match status" value="1"/>
</dbReference>
<dbReference type="PANTHER" id="PTHR41786:SF1">
    <property type="entry name" value="6-HYDROXYMETHYLPTERIN DIPHOSPHOKINASE MPTE-LIKE DOMAIN-CONTAINING PROTEIN"/>
    <property type="match status" value="1"/>
</dbReference>
<dbReference type="Pfam" id="PF20157">
    <property type="entry name" value="Maf_flag10_N"/>
    <property type="match status" value="1"/>
</dbReference>
<sequence>MSDENKVYKLDDLEVSKNKKRKKIDEAKRKVLESKMTNIKNPIFQKNLQALFQQDEILAAKLWGLEAAKDFDIFIGKDLIDINLINNKTLKYVYENPANDTLNALENLEKEYKRYPIMFFYGLGNGVLYKALLKNETHKKIAVIEPEIDIIYATLNVVDLSSELLSQRLVLFYSEFASYPQFYFLITAPEFTSYAKTYDLHIHSPFYEAYSEDILRINSDFAKAISQMVVAHGNSIDDMLIGIKHHIQNIPDMLENYCYTQLVLKRYELNKTAIVVATGPSLDKQLGTLKKFAPYATIISLDASYPILKKHGIVPDYVTSIERVEATSTFFSTRDKEFDKDIYFIVASLTHPQTIKNILPRRLVLTMRPQQSEIAFNMKKYGYLGIGHSTANQAFQLAYALGHKNIVLIGQDLAFAPDGKSHATGHAFAQADEYLYVKAYGGEGEVRTTYIWDKFKNQYEKDIEQSSKEGYVTYNCTEGGARIEGSVEKSFLETMNELCKDKIPKKEPNVPKILEKQRNKDLLKAYTYIAKKVKAQKEAKKKIEEVFLELVPQIDELISKKEAGEVSEKMFSKLAKITSKLDRLKTYLSAKKHKLYIDNILQMSIYFQELELAKISVAPSDTTIQKVNKLLEWVEMHKYWMFSAAGGLNADIEVTKKASKPLVTELKKRKLITKNEIGSVKENFTLSI</sequence>
<evidence type="ECO:0000259" key="1">
    <source>
        <dbReference type="Pfam" id="PF01973"/>
    </source>
</evidence>
<comment type="caution">
    <text evidence="3">The sequence shown here is derived from an EMBL/GenBank/DDBJ whole genome shotgun (WGS) entry which is preliminary data.</text>
</comment>
<dbReference type="Proteomes" id="UP000196317">
    <property type="component" value="Unassembled WGS sequence"/>
</dbReference>
<name>A0A1Y5MNM0_9BACT</name>
<dbReference type="EMBL" id="NDYN01000007">
    <property type="protein sequence ID" value="OUT07262.1"/>
    <property type="molecule type" value="Genomic_DNA"/>
</dbReference>
<dbReference type="RefSeq" id="WP_087583566.1">
    <property type="nucleotide sequence ID" value="NZ_NDYN01000007.1"/>
</dbReference>
<evidence type="ECO:0000259" key="2">
    <source>
        <dbReference type="Pfam" id="PF20157"/>
    </source>
</evidence>
<feature type="domain" description="Glycosyltransferase Maf N-terminal" evidence="2">
    <location>
        <begin position="88"/>
        <end position="161"/>
    </location>
</feature>
<proteinExistence type="predicted"/>
<protein>
    <submittedName>
        <fullName evidence="3">Motility accessory factor</fullName>
    </submittedName>
</protein>
<accession>A0A1Y5MNM0</accession>
<organism evidence="3 4">
    <name type="scientific">Campylobacter concisus</name>
    <dbReference type="NCBI Taxonomy" id="199"/>
    <lineage>
        <taxon>Bacteria</taxon>
        <taxon>Pseudomonadati</taxon>
        <taxon>Campylobacterota</taxon>
        <taxon>Epsilonproteobacteria</taxon>
        <taxon>Campylobacterales</taxon>
        <taxon>Campylobacteraceae</taxon>
        <taxon>Campylobacter</taxon>
    </lineage>
</organism>
<dbReference type="AlphaFoldDB" id="A0A1Y5MNM0"/>
<dbReference type="InterPro" id="IPR045376">
    <property type="entry name" value="Maf_N"/>
</dbReference>
<evidence type="ECO:0000313" key="4">
    <source>
        <dbReference type="Proteomes" id="UP000196317"/>
    </source>
</evidence>
<evidence type="ECO:0000313" key="3">
    <source>
        <dbReference type="EMBL" id="OUT07262.1"/>
    </source>
</evidence>
<dbReference type="InterPro" id="IPR002826">
    <property type="entry name" value="MptE-like"/>
</dbReference>
<dbReference type="Pfam" id="PF01973">
    <property type="entry name" value="MptE-like"/>
    <property type="match status" value="1"/>
</dbReference>